<accession>A0ACC3A905</accession>
<name>A0ACC3A905_9EURO</name>
<protein>
    <submittedName>
        <fullName evidence="1">Uncharacterized protein</fullName>
    </submittedName>
</protein>
<evidence type="ECO:0000313" key="1">
    <source>
        <dbReference type="EMBL" id="KAJ9657498.1"/>
    </source>
</evidence>
<gene>
    <name evidence="1" type="ORF">H2198_004259</name>
</gene>
<reference evidence="1" key="1">
    <citation type="submission" date="2022-10" db="EMBL/GenBank/DDBJ databases">
        <title>Culturing micro-colonial fungi from biological soil crusts in the Mojave desert and describing Neophaeococcomyces mojavensis, and introducing the new genera and species Taxawa tesnikishii.</title>
        <authorList>
            <person name="Kurbessoian T."/>
            <person name="Stajich J.E."/>
        </authorList>
    </citation>
    <scope>NUCLEOTIDE SEQUENCE</scope>
    <source>
        <strain evidence="1">JES_112</strain>
    </source>
</reference>
<proteinExistence type="predicted"/>
<keyword evidence="2" id="KW-1185">Reference proteome</keyword>
<dbReference type="EMBL" id="JAPDRQ010000063">
    <property type="protein sequence ID" value="KAJ9657498.1"/>
    <property type="molecule type" value="Genomic_DNA"/>
</dbReference>
<sequence>MLKDSVFNRLFIRTSIFILRAIVPISTLYCCARLLQWQPDLPIVLGRTIDIYAGCETLFFLALYLPRSHRLNRAVPYYNPLPLPAQRQAFLTKTWDATYDTHRHLSGWFNWAPLEKLRREDVKDYILWGLWNRTERCSEDEEELDEYLAYIEHILECQFPPGRSGLKSMMVTFEPVRMTHRPLLWYMVFIGFLFIHGIGIGLHTYLPFFAQYLHTMPETGIIAIEIPAISSRISYPMLPSREMVQEILQILRSHNWTSVVLATHSYGSVVAAHLLHDPESSVLIDNLLFVDPVAFSFHTPDVAFNFLRRKPRTASEIQLQYFASTDPDVSRALTRSFVVAENLLWREDVEHRTLTNDRTQRRLKTTVAICGRDIITDTVHLGRYLTRQEREDGKWYRETEGTNDNDSWMRSEWTGEKVLEMIWFPELNHAECFNDHAHRQVLVDVLEAYSRGEVTVANS</sequence>
<dbReference type="Proteomes" id="UP001172386">
    <property type="component" value="Unassembled WGS sequence"/>
</dbReference>
<organism evidence="1 2">
    <name type="scientific">Neophaeococcomyces mojaviensis</name>
    <dbReference type="NCBI Taxonomy" id="3383035"/>
    <lineage>
        <taxon>Eukaryota</taxon>
        <taxon>Fungi</taxon>
        <taxon>Dikarya</taxon>
        <taxon>Ascomycota</taxon>
        <taxon>Pezizomycotina</taxon>
        <taxon>Eurotiomycetes</taxon>
        <taxon>Chaetothyriomycetidae</taxon>
        <taxon>Chaetothyriales</taxon>
        <taxon>Chaetothyriales incertae sedis</taxon>
        <taxon>Neophaeococcomyces</taxon>
    </lineage>
</organism>
<comment type="caution">
    <text evidence="1">The sequence shown here is derived from an EMBL/GenBank/DDBJ whole genome shotgun (WGS) entry which is preliminary data.</text>
</comment>
<evidence type="ECO:0000313" key="2">
    <source>
        <dbReference type="Proteomes" id="UP001172386"/>
    </source>
</evidence>